<organism evidence="3 4">
    <name type="scientific">Corynebacterium bovis DSM 20582 = CIP 54.80</name>
    <dbReference type="NCBI Taxonomy" id="927655"/>
    <lineage>
        <taxon>Bacteria</taxon>
        <taxon>Bacillati</taxon>
        <taxon>Actinomycetota</taxon>
        <taxon>Actinomycetes</taxon>
        <taxon>Mycobacteriales</taxon>
        <taxon>Corynebacteriaceae</taxon>
        <taxon>Corynebacterium</taxon>
    </lineage>
</organism>
<feature type="transmembrane region" description="Helical" evidence="2">
    <location>
        <begin position="104"/>
        <end position="129"/>
    </location>
</feature>
<dbReference type="EMBL" id="JACHWT010000001">
    <property type="protein sequence ID" value="MBB3114940.1"/>
    <property type="molecule type" value="Genomic_DNA"/>
</dbReference>
<gene>
    <name evidence="3" type="ORF">FHU32_000128</name>
</gene>
<evidence type="ECO:0000313" key="4">
    <source>
        <dbReference type="Proteomes" id="UP000612712"/>
    </source>
</evidence>
<dbReference type="Proteomes" id="UP000612712">
    <property type="component" value="Unassembled WGS sequence"/>
</dbReference>
<keyword evidence="2" id="KW-1133">Transmembrane helix</keyword>
<name>A0A8H9Y6G5_9CORY</name>
<feature type="transmembrane region" description="Helical" evidence="2">
    <location>
        <begin position="80"/>
        <end position="98"/>
    </location>
</feature>
<feature type="compositionally biased region" description="Low complexity" evidence="1">
    <location>
        <begin position="214"/>
        <end position="226"/>
    </location>
</feature>
<comment type="caution">
    <text evidence="3">The sequence shown here is derived from an EMBL/GenBank/DDBJ whole genome shotgun (WGS) entry which is preliminary data.</text>
</comment>
<reference evidence="3" key="1">
    <citation type="submission" date="2020-08" db="EMBL/GenBank/DDBJ databases">
        <title>Sequencing the genomes of 1000 actinobacteria strains.</title>
        <authorList>
            <person name="Klenk H.-P."/>
        </authorList>
    </citation>
    <scope>NUCLEOTIDE SEQUENCE</scope>
    <source>
        <strain evidence="3">DSM 20582</strain>
    </source>
</reference>
<protein>
    <submittedName>
        <fullName evidence="3">Uncharacterized protein</fullName>
    </submittedName>
</protein>
<proteinExistence type="predicted"/>
<keyword evidence="2" id="KW-0472">Membrane</keyword>
<accession>A0A8H9Y6G5</accession>
<evidence type="ECO:0000313" key="3">
    <source>
        <dbReference type="EMBL" id="MBB3114940.1"/>
    </source>
</evidence>
<keyword evidence="2" id="KW-0812">Transmembrane</keyword>
<evidence type="ECO:0000256" key="1">
    <source>
        <dbReference type="SAM" id="MobiDB-lite"/>
    </source>
</evidence>
<feature type="compositionally biased region" description="Basic and acidic residues" evidence="1">
    <location>
        <begin position="230"/>
        <end position="240"/>
    </location>
</feature>
<feature type="compositionally biased region" description="Low complexity" evidence="1">
    <location>
        <begin position="187"/>
        <end position="206"/>
    </location>
</feature>
<sequence>MASGDIILAPGEQGLYTRAFRPNLILFWLRTTMTVTNKRLVVKFPNTVLGVIPLGFEERSMPMGAIAGLTTSLRVRLGRLIVGAVLGIVCLVWLFSAVSAGSVFMVLLSLVLTLLFFAMACNAVTSALIMQNNGGNSTETTVSFLENTQLDSFKNKVNEFVYSASAGGTSWEMQYGTNSEGFQNRLGQAGPYGHGQPAPGQQQFGQPGQGHGQFGQPAPGQQQFGQPGEGHGHGQGQDRQ</sequence>
<feature type="region of interest" description="Disordered" evidence="1">
    <location>
        <begin position="184"/>
        <end position="240"/>
    </location>
</feature>
<dbReference type="AlphaFoldDB" id="A0A8H9Y6G5"/>
<dbReference type="RefSeq" id="WP_010268472.1">
    <property type="nucleotide sequence ID" value="NZ_AENJ01000163.1"/>
</dbReference>
<evidence type="ECO:0000256" key="2">
    <source>
        <dbReference type="SAM" id="Phobius"/>
    </source>
</evidence>
<dbReference type="GeneID" id="60808500"/>